<dbReference type="PANTHER" id="PTHR13136">
    <property type="entry name" value="TESTIS DEVELOPMENT PROTEIN PRTD"/>
    <property type="match status" value="1"/>
</dbReference>
<keyword evidence="3" id="KW-1185">Reference proteome</keyword>
<dbReference type="InterPro" id="IPR029058">
    <property type="entry name" value="AB_hydrolase_fold"/>
</dbReference>
<dbReference type="SUPFAM" id="SSF53474">
    <property type="entry name" value="alpha/beta-Hydrolases"/>
    <property type="match status" value="1"/>
</dbReference>
<gene>
    <name evidence="2" type="ORF">D5H78_04075</name>
</gene>
<name>A0A3A3Z4S3_9ACTN</name>
<evidence type="ECO:0000313" key="3">
    <source>
        <dbReference type="Proteomes" id="UP000265614"/>
    </source>
</evidence>
<dbReference type="InterPro" id="IPR046879">
    <property type="entry name" value="KANL3/Tex30_Abhydrolase"/>
</dbReference>
<comment type="caution">
    <text evidence="2">The sequence shown here is derived from an EMBL/GenBank/DDBJ whole genome shotgun (WGS) entry which is preliminary data.</text>
</comment>
<keyword evidence="2" id="KW-0378">Hydrolase</keyword>
<evidence type="ECO:0000259" key="1">
    <source>
        <dbReference type="Pfam" id="PF20408"/>
    </source>
</evidence>
<organism evidence="2 3">
    <name type="scientific">Vallicoccus soli</name>
    <dbReference type="NCBI Taxonomy" id="2339232"/>
    <lineage>
        <taxon>Bacteria</taxon>
        <taxon>Bacillati</taxon>
        <taxon>Actinomycetota</taxon>
        <taxon>Actinomycetes</taxon>
        <taxon>Motilibacterales</taxon>
        <taxon>Vallicoccaceae</taxon>
        <taxon>Vallicoccus</taxon>
    </lineage>
</organism>
<evidence type="ECO:0000313" key="2">
    <source>
        <dbReference type="EMBL" id="RJK98432.1"/>
    </source>
</evidence>
<accession>A0A3A3Z4S3</accession>
<dbReference type="GO" id="GO:0016787">
    <property type="term" value="F:hydrolase activity"/>
    <property type="evidence" value="ECO:0007669"/>
    <property type="project" value="UniProtKB-KW"/>
</dbReference>
<dbReference type="Pfam" id="PF20408">
    <property type="entry name" value="Abhydrolase_11"/>
    <property type="match status" value="1"/>
</dbReference>
<dbReference type="Proteomes" id="UP000265614">
    <property type="component" value="Unassembled WGS sequence"/>
</dbReference>
<dbReference type="InterPro" id="IPR026555">
    <property type="entry name" value="NSL3/Tex30"/>
</dbReference>
<sequence length="205" mass="21049">MGEAAARVHPAPEPRAVLLLGHGAGGRSDGREVLALAAALPSRGVSVVLVDQPWRVAGRRVAAPPPVLDRAWRAAVPQVLERVAPAPLWLGGRSAGARVACRTAAELGAAAVAALAFPLHPPGRPERSRLPELALPPAAGVRLLVVQGERDPFGAPAEFPPGYDVRPAPAADHAFRVPRGAAPDQAAVLAGVVEAVASLLEPLPR</sequence>
<feature type="domain" description="KANL3/Tex30 alpha/beta hydrolase-like" evidence="1">
    <location>
        <begin position="15"/>
        <end position="198"/>
    </location>
</feature>
<dbReference type="Gene3D" id="3.40.50.1820">
    <property type="entry name" value="alpha/beta hydrolase"/>
    <property type="match status" value="1"/>
</dbReference>
<proteinExistence type="predicted"/>
<dbReference type="OrthoDB" id="652634at2"/>
<protein>
    <submittedName>
        <fullName evidence="2">Hydrolase</fullName>
    </submittedName>
</protein>
<reference evidence="2 3" key="1">
    <citation type="submission" date="2018-09" db="EMBL/GenBank/DDBJ databases">
        <title>YIM 75000 draft genome.</title>
        <authorList>
            <person name="Tang S."/>
            <person name="Feng Y."/>
        </authorList>
    </citation>
    <scope>NUCLEOTIDE SEQUENCE [LARGE SCALE GENOMIC DNA]</scope>
    <source>
        <strain evidence="2 3">YIM 75000</strain>
    </source>
</reference>
<dbReference type="AlphaFoldDB" id="A0A3A3Z4S3"/>
<dbReference type="PANTHER" id="PTHR13136:SF11">
    <property type="entry name" value="TESTIS-EXPRESSED PROTEIN 30"/>
    <property type="match status" value="1"/>
</dbReference>
<dbReference type="EMBL" id="QZEZ01000001">
    <property type="protein sequence ID" value="RJK98432.1"/>
    <property type="molecule type" value="Genomic_DNA"/>
</dbReference>